<protein>
    <recommendedName>
        <fullName evidence="3">Knr4/Smi1-like domain-containing protein</fullName>
    </recommendedName>
</protein>
<evidence type="ECO:0000313" key="2">
    <source>
        <dbReference type="Proteomes" id="UP000306584"/>
    </source>
</evidence>
<name>A0A4S9JJ51_AURPU</name>
<evidence type="ECO:0008006" key="3">
    <source>
        <dbReference type="Google" id="ProtNLM"/>
    </source>
</evidence>
<dbReference type="EMBL" id="QZBD01000936">
    <property type="protein sequence ID" value="THY02344.1"/>
    <property type="molecule type" value="Genomic_DNA"/>
</dbReference>
<dbReference type="AlphaFoldDB" id="A0A4S9JJ51"/>
<dbReference type="Proteomes" id="UP000306584">
    <property type="component" value="Unassembled WGS sequence"/>
</dbReference>
<reference evidence="1 2" key="1">
    <citation type="submission" date="2018-10" db="EMBL/GenBank/DDBJ databases">
        <title>Fifty Aureobasidium pullulans genomes reveal a recombining polyextremotolerant generalist.</title>
        <authorList>
            <person name="Gostincar C."/>
            <person name="Turk M."/>
            <person name="Zajc J."/>
            <person name="Gunde-Cimerman N."/>
        </authorList>
    </citation>
    <scope>NUCLEOTIDE SEQUENCE [LARGE SCALE GENOMIC DNA]</scope>
    <source>
        <strain evidence="1 2">EXF-6604</strain>
    </source>
</reference>
<gene>
    <name evidence="1" type="ORF">D6D01_10301</name>
</gene>
<accession>A0A4S9JJ51</accession>
<evidence type="ECO:0000313" key="1">
    <source>
        <dbReference type="EMBL" id="THY02344.1"/>
    </source>
</evidence>
<organism evidence="1 2">
    <name type="scientific">Aureobasidium pullulans</name>
    <name type="common">Black yeast</name>
    <name type="synonym">Pullularia pullulans</name>
    <dbReference type="NCBI Taxonomy" id="5580"/>
    <lineage>
        <taxon>Eukaryota</taxon>
        <taxon>Fungi</taxon>
        <taxon>Dikarya</taxon>
        <taxon>Ascomycota</taxon>
        <taxon>Pezizomycotina</taxon>
        <taxon>Dothideomycetes</taxon>
        <taxon>Dothideomycetidae</taxon>
        <taxon>Dothideales</taxon>
        <taxon>Saccotheciaceae</taxon>
        <taxon>Aureobasidium</taxon>
    </lineage>
</organism>
<proteinExistence type="predicted"/>
<comment type="caution">
    <text evidence="1">The sequence shown here is derived from an EMBL/GenBank/DDBJ whole genome shotgun (WGS) entry which is preliminary data.</text>
</comment>
<sequence>MHLTSRTPPPNMSFEFVEPGLRDAFDHYRSRVIQLNRNNLAKLFEIVEVSPDSTDPKDLELVAVEEWDSLPDSINTLSDFYSLLSDGTEPPLNGEKRLQLLAEIEECLQDRVPSEWQPMRLPEDFKQLCVLTDGLTGPGLPKTNTMYIPHAFNGLSSPLASLKGNYLSAEDMKAESFLDLLDYEVAVAIGMGDVAGGTGGGSWLCWCKDDFTETWKWRWSVRLGHNQTPRVYEDVVGLLEKYWKDFLTNIVASYDDIGQENL</sequence>